<feature type="transmembrane region" description="Helical" evidence="6">
    <location>
        <begin position="93"/>
        <end position="112"/>
    </location>
</feature>
<keyword evidence="4 6" id="KW-0472">Membrane</keyword>
<evidence type="ECO:0000256" key="5">
    <source>
        <dbReference type="SAM" id="MobiDB-lite"/>
    </source>
</evidence>
<evidence type="ECO:0000313" key="8">
    <source>
        <dbReference type="EMBL" id="GAA3622693.1"/>
    </source>
</evidence>
<evidence type="ECO:0000256" key="2">
    <source>
        <dbReference type="ARBA" id="ARBA00022692"/>
    </source>
</evidence>
<evidence type="ECO:0000256" key="6">
    <source>
        <dbReference type="SAM" id="Phobius"/>
    </source>
</evidence>
<feature type="region of interest" description="Disordered" evidence="5">
    <location>
        <begin position="429"/>
        <end position="451"/>
    </location>
</feature>
<feature type="transmembrane region" description="Helical" evidence="6">
    <location>
        <begin position="248"/>
        <end position="272"/>
    </location>
</feature>
<evidence type="ECO:0000259" key="7">
    <source>
        <dbReference type="PROSITE" id="PS50850"/>
    </source>
</evidence>
<keyword evidence="3 6" id="KW-1133">Transmembrane helix</keyword>
<keyword evidence="9" id="KW-1185">Reference proteome</keyword>
<comment type="caution">
    <text evidence="8">The sequence shown here is derived from an EMBL/GenBank/DDBJ whole genome shotgun (WGS) entry which is preliminary data.</text>
</comment>
<dbReference type="InterPro" id="IPR011701">
    <property type="entry name" value="MFS"/>
</dbReference>
<organism evidence="8 9">
    <name type="scientific">Microlunatus ginsengisoli</name>
    <dbReference type="NCBI Taxonomy" id="363863"/>
    <lineage>
        <taxon>Bacteria</taxon>
        <taxon>Bacillati</taxon>
        <taxon>Actinomycetota</taxon>
        <taxon>Actinomycetes</taxon>
        <taxon>Propionibacteriales</taxon>
        <taxon>Propionibacteriaceae</taxon>
        <taxon>Microlunatus</taxon>
    </lineage>
</organism>
<evidence type="ECO:0000256" key="1">
    <source>
        <dbReference type="ARBA" id="ARBA00004651"/>
    </source>
</evidence>
<dbReference type="Pfam" id="PF07690">
    <property type="entry name" value="MFS_1"/>
    <property type="match status" value="1"/>
</dbReference>
<feature type="transmembrane region" description="Helical" evidence="6">
    <location>
        <begin position="314"/>
        <end position="335"/>
    </location>
</feature>
<feature type="transmembrane region" description="Helical" evidence="6">
    <location>
        <begin position="148"/>
        <end position="167"/>
    </location>
</feature>
<dbReference type="InterPro" id="IPR020846">
    <property type="entry name" value="MFS_dom"/>
</dbReference>
<sequence>MLPDVTATEPRARTRSRIHPAWWVAAVAFLTLLGAAGFRAAPSVLMVPLEEEFGWPRTAMSAAVSINLILYGTMAPFAAALMDRFGVRRVATIALLLIAAGSGLTVFATASWQLMLTWGLLIGVGTGSMAMVFAATIANRWFVAKRGLVMGILTAAGATGQLIFLPVLAHTATQLGWRYASLIVAASALAVVPFVLVVMRDHPRDLGVHPYGAGPLAMDEITPDPAAEPVGAGRRAIRALRRAARTRTFWALAGGFAICGATTNGLVGTHFVPSAHDHGMAETTAAGLLAVVGVFDIVGTIVSGALTDRIDPRILLVAYYFFRGVGLLVLPWLLAPSVHPSMVVFIVIYGLDWVATVPPTAALCRHAFGTEGTIVFGWVFASHQIGAAVAATVAGVIRDTTGQYTLAWFGAAALCVVAAALSLGIRRRPRRRDPGRAPGAPARPSAGQDRTSRAIAADASFSLASASSPPATAPRTQWLRWSSSSPSATDCNALVMADTWVKMSMQYLSSSTIFCSPRAWPSIRRNRLR</sequence>
<feature type="transmembrane region" description="Helical" evidence="6">
    <location>
        <begin position="21"/>
        <end position="41"/>
    </location>
</feature>
<evidence type="ECO:0000256" key="4">
    <source>
        <dbReference type="ARBA" id="ARBA00023136"/>
    </source>
</evidence>
<feature type="transmembrane region" description="Helical" evidence="6">
    <location>
        <begin position="179"/>
        <end position="199"/>
    </location>
</feature>
<feature type="domain" description="Major facilitator superfamily (MFS) profile" evidence="7">
    <location>
        <begin position="23"/>
        <end position="430"/>
    </location>
</feature>
<dbReference type="CDD" id="cd17355">
    <property type="entry name" value="MFS_YcxA_like"/>
    <property type="match status" value="1"/>
</dbReference>
<evidence type="ECO:0000256" key="3">
    <source>
        <dbReference type="ARBA" id="ARBA00022989"/>
    </source>
</evidence>
<keyword evidence="2 6" id="KW-0812">Transmembrane</keyword>
<dbReference type="Gene3D" id="1.20.1250.20">
    <property type="entry name" value="MFS general substrate transporter like domains"/>
    <property type="match status" value="2"/>
</dbReference>
<feature type="transmembrane region" description="Helical" evidence="6">
    <location>
        <begin position="118"/>
        <end position="136"/>
    </location>
</feature>
<reference evidence="9" key="1">
    <citation type="journal article" date="2019" name="Int. J. Syst. Evol. Microbiol.">
        <title>The Global Catalogue of Microorganisms (GCM) 10K type strain sequencing project: providing services to taxonomists for standard genome sequencing and annotation.</title>
        <authorList>
            <consortium name="The Broad Institute Genomics Platform"/>
            <consortium name="The Broad Institute Genome Sequencing Center for Infectious Disease"/>
            <person name="Wu L."/>
            <person name="Ma J."/>
        </authorList>
    </citation>
    <scope>NUCLEOTIDE SEQUENCE [LARGE SCALE GENOMIC DNA]</scope>
    <source>
        <strain evidence="9">JCM 16929</strain>
    </source>
</reference>
<feature type="transmembrane region" description="Helical" evidence="6">
    <location>
        <begin position="341"/>
        <end position="363"/>
    </location>
</feature>
<feature type="transmembrane region" description="Helical" evidence="6">
    <location>
        <begin position="375"/>
        <end position="397"/>
    </location>
</feature>
<feature type="transmembrane region" description="Helical" evidence="6">
    <location>
        <begin position="284"/>
        <end position="307"/>
    </location>
</feature>
<proteinExistence type="predicted"/>
<dbReference type="SUPFAM" id="SSF103473">
    <property type="entry name" value="MFS general substrate transporter"/>
    <property type="match status" value="1"/>
</dbReference>
<dbReference type="Proteomes" id="UP001501490">
    <property type="component" value="Unassembled WGS sequence"/>
</dbReference>
<accession>A0ABP6ZYI3</accession>
<protein>
    <submittedName>
        <fullName evidence="8">MFS transporter</fullName>
    </submittedName>
</protein>
<feature type="transmembrane region" description="Helical" evidence="6">
    <location>
        <begin position="403"/>
        <end position="425"/>
    </location>
</feature>
<name>A0ABP6ZYI3_9ACTN</name>
<gene>
    <name evidence="8" type="ORF">GCM10022236_26350</name>
</gene>
<dbReference type="InterPro" id="IPR050327">
    <property type="entry name" value="Proton-linked_MCT"/>
</dbReference>
<dbReference type="EMBL" id="BAABAB010000017">
    <property type="protein sequence ID" value="GAA3622693.1"/>
    <property type="molecule type" value="Genomic_DNA"/>
</dbReference>
<feature type="transmembrane region" description="Helical" evidence="6">
    <location>
        <begin position="61"/>
        <end position="81"/>
    </location>
</feature>
<evidence type="ECO:0000313" key="9">
    <source>
        <dbReference type="Proteomes" id="UP001501490"/>
    </source>
</evidence>
<dbReference type="PROSITE" id="PS50850">
    <property type="entry name" value="MFS"/>
    <property type="match status" value="1"/>
</dbReference>
<dbReference type="InterPro" id="IPR036259">
    <property type="entry name" value="MFS_trans_sf"/>
</dbReference>
<dbReference type="PANTHER" id="PTHR11360">
    <property type="entry name" value="MONOCARBOXYLATE TRANSPORTER"/>
    <property type="match status" value="1"/>
</dbReference>
<dbReference type="PANTHER" id="PTHR11360:SF284">
    <property type="entry name" value="EG:103B4.3 PROTEIN-RELATED"/>
    <property type="match status" value="1"/>
</dbReference>
<feature type="compositionally biased region" description="Low complexity" evidence="5">
    <location>
        <begin position="436"/>
        <end position="447"/>
    </location>
</feature>
<comment type="subcellular location">
    <subcellularLocation>
        <location evidence="1">Cell membrane</location>
        <topology evidence="1">Multi-pass membrane protein</topology>
    </subcellularLocation>
</comment>